<proteinExistence type="predicted"/>
<keyword evidence="3" id="KW-1185">Reference proteome</keyword>
<dbReference type="Proteomes" id="UP000002417">
    <property type="component" value="Chromosome"/>
</dbReference>
<evidence type="ECO:0000313" key="2">
    <source>
        <dbReference type="EMBL" id="ABS68374.1"/>
    </source>
</evidence>
<dbReference type="InterPro" id="IPR028978">
    <property type="entry name" value="Chorismate_lyase_/UTRA_dom_sf"/>
</dbReference>
<evidence type="ECO:0000256" key="1">
    <source>
        <dbReference type="SAM" id="MobiDB-lite"/>
    </source>
</evidence>
<feature type="region of interest" description="Disordered" evidence="1">
    <location>
        <begin position="42"/>
        <end position="66"/>
    </location>
</feature>
<organism evidence="2 3">
    <name type="scientific">Xanthobacter autotrophicus (strain ATCC BAA-1158 / Py2)</name>
    <dbReference type="NCBI Taxonomy" id="78245"/>
    <lineage>
        <taxon>Bacteria</taxon>
        <taxon>Pseudomonadati</taxon>
        <taxon>Pseudomonadota</taxon>
        <taxon>Alphaproteobacteria</taxon>
        <taxon>Hyphomicrobiales</taxon>
        <taxon>Xanthobacteraceae</taxon>
        <taxon>Xanthobacter</taxon>
    </lineage>
</organism>
<accession>A7IK31</accession>
<dbReference type="EMBL" id="CP000781">
    <property type="protein sequence ID" value="ABS68374.1"/>
    <property type="molecule type" value="Genomic_DNA"/>
</dbReference>
<reference evidence="2 3" key="1">
    <citation type="submission" date="2007-07" db="EMBL/GenBank/DDBJ databases">
        <title>Complete sequence of chromosome of Xanthobacter autotrophicus Py2.</title>
        <authorList>
            <consortium name="US DOE Joint Genome Institute"/>
            <person name="Copeland A."/>
            <person name="Lucas S."/>
            <person name="Lapidus A."/>
            <person name="Barry K."/>
            <person name="Glavina del Rio T."/>
            <person name="Hammon N."/>
            <person name="Israni S."/>
            <person name="Dalin E."/>
            <person name="Tice H."/>
            <person name="Pitluck S."/>
            <person name="Sims D."/>
            <person name="Brettin T."/>
            <person name="Bruce D."/>
            <person name="Detter J.C."/>
            <person name="Han C."/>
            <person name="Tapia R."/>
            <person name="Brainard J."/>
            <person name="Schmutz J."/>
            <person name="Larimer F."/>
            <person name="Land M."/>
            <person name="Hauser L."/>
            <person name="Kyrpides N."/>
            <person name="Kim E."/>
            <person name="Ensigns S.A."/>
            <person name="Richardson P."/>
        </authorList>
    </citation>
    <scope>NUCLEOTIDE SEQUENCE [LARGE SCALE GENOMIC DNA]</scope>
    <source>
        <strain evidence="3">ATCC BAA-1158 / Py2</strain>
    </source>
</reference>
<evidence type="ECO:0000313" key="3">
    <source>
        <dbReference type="Proteomes" id="UP000002417"/>
    </source>
</evidence>
<feature type="region of interest" description="Disordered" evidence="1">
    <location>
        <begin position="250"/>
        <end position="295"/>
    </location>
</feature>
<gene>
    <name evidence="2" type="ordered locus">Xaut_3144</name>
</gene>
<protein>
    <submittedName>
        <fullName evidence="2">Uncharacterized protein</fullName>
    </submittedName>
</protein>
<dbReference type="KEGG" id="xau:Xaut_3144"/>
<dbReference type="SUPFAM" id="SSF64288">
    <property type="entry name" value="Chorismate lyase-like"/>
    <property type="match status" value="1"/>
</dbReference>
<dbReference type="AlphaFoldDB" id="A7IK31"/>
<dbReference type="eggNOG" id="COG3161">
    <property type="taxonomic scope" value="Bacteria"/>
</dbReference>
<sequence>MEDRPARRRCRGPDATMFLLPVMLPLVFLVCLLAPARALETGAPQPGSHQPEMPPPAMPSQAMPSPAIVWPDTAATRRAAQDFIETLNRALLAQPSATLTLERWCGAHGIGDPALVRAERERAGEDPAPEEVRALLGADAQTPVRHRRVRLTCGAIVLSEADNYYRPDRLTAEMNAILDATDTPFGKVVRPLDFRRRTLETRLLWQPADEPRPSGAAGPLVMPALRAGPPCGAEPARRHPLQRPDRALHLRRAGVSRAEVRGRDGGGKCGRVPSPARGEGFTAGASHPSHGRRPA</sequence>
<dbReference type="Gene3D" id="3.40.1410.10">
    <property type="entry name" value="Chorismate lyase-like"/>
    <property type="match status" value="1"/>
</dbReference>
<dbReference type="HOGENOM" id="CLU_943181_0_0_5"/>
<name>A7IK31_XANP2</name>